<dbReference type="GO" id="GO:0016758">
    <property type="term" value="F:hexosyltransferase activity"/>
    <property type="evidence" value="ECO:0007669"/>
    <property type="project" value="UniProtKB-ARBA"/>
</dbReference>
<reference evidence="2" key="2">
    <citation type="submission" date="2018-07" db="EMBL/GenBank/DDBJ databases">
        <authorList>
            <consortium name="NCBI Pathogen Detection Project"/>
        </authorList>
    </citation>
    <scope>NUCLEOTIDE SEQUENCE</scope>
    <source>
        <strain evidence="2">DMS 203/74</strain>
    </source>
</reference>
<keyword evidence="2" id="KW-0808">Transferase</keyword>
<protein>
    <submittedName>
        <fullName evidence="2">Glycosyltransferase family 2 protein</fullName>
    </submittedName>
</protein>
<dbReference type="SUPFAM" id="SSF53448">
    <property type="entry name" value="Nucleotide-diphospho-sugar transferases"/>
    <property type="match status" value="1"/>
</dbReference>
<dbReference type="Gene3D" id="3.90.550.10">
    <property type="entry name" value="Spore Coat Polysaccharide Biosynthesis Protein SpsA, Chain A"/>
    <property type="match status" value="1"/>
</dbReference>
<dbReference type="EMBL" id="DAARFV010000009">
    <property type="protein sequence ID" value="HAE2253984.1"/>
    <property type="molecule type" value="Genomic_DNA"/>
</dbReference>
<dbReference type="InterPro" id="IPR001173">
    <property type="entry name" value="Glyco_trans_2-like"/>
</dbReference>
<comment type="caution">
    <text evidence="2">The sequence shown here is derived from an EMBL/GenBank/DDBJ whole genome shotgun (WGS) entry which is preliminary data.</text>
</comment>
<accession>A0A727ZB57</accession>
<name>A0A727ZB57_SALEB</name>
<feature type="non-terminal residue" evidence="2">
    <location>
        <position position="61"/>
    </location>
</feature>
<dbReference type="PANTHER" id="PTHR22916">
    <property type="entry name" value="GLYCOSYLTRANSFERASE"/>
    <property type="match status" value="1"/>
</dbReference>
<dbReference type="PANTHER" id="PTHR22916:SF3">
    <property type="entry name" value="UDP-GLCNAC:BETAGAL BETA-1,3-N-ACETYLGLUCOSAMINYLTRANSFERASE-LIKE PROTEIN 1"/>
    <property type="match status" value="1"/>
</dbReference>
<gene>
    <name evidence="2" type="ORF">GNB74_002308</name>
</gene>
<evidence type="ECO:0000259" key="1">
    <source>
        <dbReference type="Pfam" id="PF00535"/>
    </source>
</evidence>
<reference evidence="2" key="1">
    <citation type="journal article" date="2018" name="Genome Biol.">
        <title>SKESA: strategic k-mer extension for scrupulous assemblies.</title>
        <authorList>
            <person name="Souvorov A."/>
            <person name="Agarwala R."/>
            <person name="Lipman D.J."/>
        </authorList>
    </citation>
    <scope>NUCLEOTIDE SEQUENCE</scope>
    <source>
        <strain evidence="2">DMS 203/74</strain>
    </source>
</reference>
<evidence type="ECO:0000313" key="2">
    <source>
        <dbReference type="EMBL" id="HAE2253984.1"/>
    </source>
</evidence>
<dbReference type="InterPro" id="IPR029044">
    <property type="entry name" value="Nucleotide-diphossugar_trans"/>
</dbReference>
<dbReference type="Pfam" id="PF00535">
    <property type="entry name" value="Glycos_transf_2"/>
    <property type="match status" value="1"/>
</dbReference>
<sequence>MLISFCIPTYNRKEYLEELLNSINNQEKFNLDIEICISDNASTDGTEEMIDVWRNNYNFPI</sequence>
<organism evidence="2">
    <name type="scientific">Salmonella paratyphi B</name>
    <name type="common">Salmonella enterica subsp. enterica serovar Paratyphi B</name>
    <dbReference type="NCBI Taxonomy" id="57045"/>
    <lineage>
        <taxon>Bacteria</taxon>
        <taxon>Pseudomonadati</taxon>
        <taxon>Pseudomonadota</taxon>
        <taxon>Gammaproteobacteria</taxon>
        <taxon>Enterobacterales</taxon>
        <taxon>Enterobacteriaceae</taxon>
        <taxon>Salmonella</taxon>
    </lineage>
</organism>
<proteinExistence type="predicted"/>
<dbReference type="AlphaFoldDB" id="A0A727ZB57"/>
<feature type="domain" description="Glycosyltransferase 2-like" evidence="1">
    <location>
        <begin position="4"/>
        <end position="55"/>
    </location>
</feature>